<dbReference type="InterPro" id="IPR003352">
    <property type="entry name" value="PTS_EIIC"/>
</dbReference>
<dbReference type="NCBIfam" id="TIGR00830">
    <property type="entry name" value="PTBA"/>
    <property type="match status" value="1"/>
</dbReference>
<evidence type="ECO:0000256" key="4">
    <source>
        <dbReference type="ARBA" id="ARBA00022597"/>
    </source>
</evidence>
<dbReference type="InterPro" id="IPR018113">
    <property type="entry name" value="PTrfase_EIIB_Cys"/>
</dbReference>
<dbReference type="PROSITE" id="PS51098">
    <property type="entry name" value="PTS_EIIB_TYPE_1"/>
    <property type="match status" value="1"/>
</dbReference>
<feature type="transmembrane region" description="Helical" evidence="17">
    <location>
        <begin position="44"/>
        <end position="69"/>
    </location>
</feature>
<proteinExistence type="predicted"/>
<feature type="transmembrane region" description="Helical" evidence="17">
    <location>
        <begin position="76"/>
        <end position="96"/>
    </location>
</feature>
<dbReference type="GO" id="GO:0008982">
    <property type="term" value="F:protein-N(PI)-phosphohistidine-sugar phosphotransferase activity"/>
    <property type="evidence" value="ECO:0007669"/>
    <property type="project" value="InterPro"/>
</dbReference>
<dbReference type="InterPro" id="IPR011055">
    <property type="entry name" value="Dup_hybrid_motif"/>
</dbReference>
<evidence type="ECO:0000256" key="7">
    <source>
        <dbReference type="ARBA" id="ARBA00022692"/>
    </source>
</evidence>
<protein>
    <recommendedName>
        <fullName evidence="14">PTS system sucrose-specific EIIBCA component</fullName>
        <ecNumber evidence="11">2.7.1.211</ecNumber>
    </recommendedName>
    <alternativeName>
        <fullName evidence="15">EIIBCA-Scr</fullName>
    </alternativeName>
</protein>
<keyword evidence="10 17" id="KW-0472">Membrane</keyword>
<evidence type="ECO:0000256" key="3">
    <source>
        <dbReference type="ARBA" id="ARBA00022475"/>
    </source>
</evidence>
<evidence type="ECO:0000256" key="11">
    <source>
        <dbReference type="ARBA" id="ARBA00044053"/>
    </source>
</evidence>
<dbReference type="GO" id="GO:0015764">
    <property type="term" value="P:N-acetylglucosamine transport"/>
    <property type="evidence" value="ECO:0007669"/>
    <property type="project" value="TreeGrafter"/>
</dbReference>
<keyword evidence="4" id="KW-0762">Sugar transport</keyword>
<dbReference type="PROSITE" id="PS51093">
    <property type="entry name" value="PTS_EIIA_TYPE_1"/>
    <property type="match status" value="1"/>
</dbReference>
<dbReference type="GO" id="GO:0005886">
    <property type="term" value="C:plasma membrane"/>
    <property type="evidence" value="ECO:0007669"/>
    <property type="project" value="UniProtKB-SubCell"/>
</dbReference>
<sequence>MKNYLQRMGRSLMLPVAVLPAAAILMGIANWVGNGDSNANVFTIFLSAGGGAILNNLPLLFAVGLALGMSKDQDGAAALAGLVAFLVPKTILAPASIQAMQGLSDIAKVNPAFGKIEGNVLIGIIAGLIAAAMYNRFHNVKLPMALSFFSGKRLVPIMAATAMMVVSAILYFVWPAVFTVLVSFGEAISKLGWFGAGLYGFFNRLLIPTGLHHALNSVFWFDVANINDIGNFLGGAKSLANGSAVIGKTGMYQAGFFPVMMFGLPAGAYAIYKNARPERRKATASLMLAAGFASFFTGVTEPLEFSFMFVAWPLYVLHAAFTGISLAVAAFFHWTAGFAFSAGLVDYVLSLKNPVANQPLMLLVEGLVMAVIYYFGFNFAIKKFNLMTPGREAEDAVDEDTAGVETDATDDKFMVQAKRIYAAIGGKDNIKVIDNCTTRLRLQLEDTANVNQSAIKAAGAAGINVLDKTNIQIIIGTEVQFVADALKELYNHNTPIATSTPEQAAAPVEAPVDSDINSGETDVFYAVANGELIDIENVDDPTFAQKMLGDGYAVIPTDGKIVAPVDGTVMTVFPTKHAIGIKTTNGLEVLVHMGIDTVELNGAPFAVAVEEGQTIKHGDLLATVDLDQITAAGKKTAMMVIITNMPAVDYIKFNAMSTTVAADAVALKATTK</sequence>
<dbReference type="InterPro" id="IPR050429">
    <property type="entry name" value="PTS_Glucose_EIICBA"/>
</dbReference>
<evidence type="ECO:0000256" key="6">
    <source>
        <dbReference type="ARBA" id="ARBA00022683"/>
    </source>
</evidence>
<dbReference type="FunFam" id="2.70.70.10:FF:000001">
    <property type="entry name" value="PTS system glucose-specific IIA component"/>
    <property type="match status" value="1"/>
</dbReference>
<feature type="transmembrane region" description="Helical" evidence="17">
    <location>
        <begin position="251"/>
        <end position="272"/>
    </location>
</feature>
<dbReference type="AlphaFoldDB" id="A0AAC9UL42"/>
<dbReference type="NCBIfam" id="TIGR00826">
    <property type="entry name" value="EIIB_glc"/>
    <property type="match status" value="1"/>
</dbReference>
<comment type="catalytic activity">
    <reaction evidence="13">
        <text>N(pros)-phospho-L-histidyl-[protein](out) + sucrose = sucrose 6(G)-phosphate(in) + L-histidyl-[protein]</text>
        <dbReference type="Rhea" id="RHEA:49236"/>
        <dbReference type="Rhea" id="RHEA-COMP:9745"/>
        <dbReference type="Rhea" id="RHEA-COMP:9746"/>
        <dbReference type="ChEBI" id="CHEBI:17992"/>
        <dbReference type="ChEBI" id="CHEBI:29979"/>
        <dbReference type="ChEBI" id="CHEBI:64837"/>
        <dbReference type="ChEBI" id="CHEBI:91002"/>
        <dbReference type="EC" id="2.7.1.211"/>
    </reaction>
</comment>
<dbReference type="SUPFAM" id="SSF55604">
    <property type="entry name" value="Glucose permease domain IIB"/>
    <property type="match status" value="1"/>
</dbReference>
<evidence type="ECO:0000256" key="8">
    <source>
        <dbReference type="ARBA" id="ARBA00022777"/>
    </source>
</evidence>
<feature type="active site" description="Phosphocysteine intermediate; for EIIB activity" evidence="16">
    <location>
        <position position="436"/>
    </location>
</feature>
<evidence type="ECO:0000256" key="16">
    <source>
        <dbReference type="PROSITE-ProRule" id="PRU00421"/>
    </source>
</evidence>
<feature type="domain" description="PTS EIIA type-1" evidence="18">
    <location>
        <begin position="540"/>
        <end position="644"/>
    </location>
</feature>
<dbReference type="Proteomes" id="UP000199749">
    <property type="component" value="Chromosome"/>
</dbReference>
<accession>A0AAC9UL42</accession>
<dbReference type="PANTHER" id="PTHR30009:SF4">
    <property type="entry name" value="PTS SYSTEM N-ACETYLGLUCOSAMINE-SPECIFIC EIICBA COMPONENT"/>
    <property type="match status" value="1"/>
</dbReference>
<evidence type="ECO:0000313" key="21">
    <source>
        <dbReference type="EMBL" id="ASN59173.1"/>
    </source>
</evidence>
<dbReference type="PROSITE" id="PS51103">
    <property type="entry name" value="PTS_EIIC_TYPE_1"/>
    <property type="match status" value="1"/>
</dbReference>
<keyword evidence="3" id="KW-1003">Cell membrane</keyword>
<dbReference type="PROSITE" id="PS00371">
    <property type="entry name" value="PTS_EIIA_TYPE_1_HIS"/>
    <property type="match status" value="1"/>
</dbReference>
<evidence type="ECO:0000313" key="22">
    <source>
        <dbReference type="Proteomes" id="UP000199749"/>
    </source>
</evidence>
<dbReference type="Pfam" id="PF00358">
    <property type="entry name" value="PTS_EIIA_1"/>
    <property type="match status" value="1"/>
</dbReference>
<dbReference type="GO" id="GO:0019866">
    <property type="term" value="C:organelle inner membrane"/>
    <property type="evidence" value="ECO:0007669"/>
    <property type="project" value="InterPro"/>
</dbReference>
<dbReference type="NCBIfam" id="TIGR01998">
    <property type="entry name" value="PTS-II-BC-nag"/>
    <property type="match status" value="1"/>
</dbReference>
<feature type="domain" description="PTS EIIC type-1" evidence="20">
    <location>
        <begin position="1"/>
        <end position="393"/>
    </location>
</feature>
<feature type="transmembrane region" description="Helical" evidence="17">
    <location>
        <begin position="360"/>
        <end position="381"/>
    </location>
</feature>
<feature type="transmembrane region" description="Helical" evidence="17">
    <location>
        <begin position="315"/>
        <end position="348"/>
    </location>
</feature>
<evidence type="ECO:0000259" key="19">
    <source>
        <dbReference type="PROSITE" id="PS51098"/>
    </source>
</evidence>
<dbReference type="Pfam" id="PF02378">
    <property type="entry name" value="PTS_EIIC"/>
    <property type="match status" value="1"/>
</dbReference>
<dbReference type="InterPro" id="IPR010974">
    <property type="entry name" value="PTS_IIBC_nag"/>
</dbReference>
<keyword evidence="8" id="KW-0418">Kinase</keyword>
<dbReference type="InterPro" id="IPR001127">
    <property type="entry name" value="PTS_EIIA_1_perm"/>
</dbReference>
<keyword evidence="9 17" id="KW-1133">Transmembrane helix</keyword>
<dbReference type="InterPro" id="IPR013013">
    <property type="entry name" value="PTS_EIIC_1"/>
</dbReference>
<keyword evidence="2" id="KW-0813">Transport</keyword>
<evidence type="ECO:0000256" key="14">
    <source>
        <dbReference type="ARBA" id="ARBA00074554"/>
    </source>
</evidence>
<name>A0AAC9UL42_LATCU</name>
<dbReference type="PANTHER" id="PTHR30009">
    <property type="entry name" value="CYTOCHROME C-TYPE SYNTHESIS PROTEIN AND PTS TRANSMEMBRANE COMPONENT"/>
    <property type="match status" value="1"/>
</dbReference>
<evidence type="ECO:0000256" key="12">
    <source>
        <dbReference type="ARBA" id="ARBA00045139"/>
    </source>
</evidence>
<organism evidence="21 22">
    <name type="scientific">Latilactobacillus curvatus</name>
    <name type="common">Lactobacillus curvatus</name>
    <dbReference type="NCBI Taxonomy" id="28038"/>
    <lineage>
        <taxon>Bacteria</taxon>
        <taxon>Bacillati</taxon>
        <taxon>Bacillota</taxon>
        <taxon>Bacilli</taxon>
        <taxon>Lactobacillales</taxon>
        <taxon>Lactobacillaceae</taxon>
        <taxon>Latilactobacillus</taxon>
    </lineage>
</organism>
<gene>
    <name evidence="21" type="ORF">CG419_00325</name>
</gene>
<dbReference type="FunFam" id="3.30.1360.60:FF:000001">
    <property type="entry name" value="PTS system glucose-specific IIBC component PtsG"/>
    <property type="match status" value="1"/>
</dbReference>
<dbReference type="RefSeq" id="WP_089556146.1">
    <property type="nucleotide sequence ID" value="NZ_CP022474.1"/>
</dbReference>
<feature type="transmembrane region" description="Helical" evidence="17">
    <location>
        <begin position="116"/>
        <end position="134"/>
    </location>
</feature>
<dbReference type="GO" id="GO:0016301">
    <property type="term" value="F:kinase activity"/>
    <property type="evidence" value="ECO:0007669"/>
    <property type="project" value="UniProtKB-KW"/>
</dbReference>
<comment type="subcellular location">
    <subcellularLocation>
        <location evidence="1">Cell membrane</location>
        <topology evidence="1">Multi-pass membrane protein</topology>
    </subcellularLocation>
</comment>
<feature type="domain" description="PTS EIIB type-1" evidence="19">
    <location>
        <begin position="414"/>
        <end position="496"/>
    </location>
</feature>
<dbReference type="GO" id="GO:0090563">
    <property type="term" value="F:protein-phosphocysteine-sugar phosphotransferase activity"/>
    <property type="evidence" value="ECO:0007669"/>
    <property type="project" value="TreeGrafter"/>
</dbReference>
<dbReference type="InterPro" id="IPR036878">
    <property type="entry name" value="Glu_permease_IIB"/>
</dbReference>
<evidence type="ECO:0000259" key="20">
    <source>
        <dbReference type="PROSITE" id="PS51103"/>
    </source>
</evidence>
<dbReference type="GO" id="GO:0015572">
    <property type="term" value="F:N-acetylglucosamine transmembrane transporter activity"/>
    <property type="evidence" value="ECO:0007669"/>
    <property type="project" value="InterPro"/>
</dbReference>
<dbReference type="Gene3D" id="3.30.1360.60">
    <property type="entry name" value="Glucose permease domain IIB"/>
    <property type="match status" value="1"/>
</dbReference>
<feature type="transmembrane region" description="Helical" evidence="17">
    <location>
        <begin position="12"/>
        <end position="32"/>
    </location>
</feature>
<dbReference type="SUPFAM" id="SSF51261">
    <property type="entry name" value="Duplicated hybrid motif"/>
    <property type="match status" value="1"/>
</dbReference>
<evidence type="ECO:0000256" key="9">
    <source>
        <dbReference type="ARBA" id="ARBA00022989"/>
    </source>
</evidence>
<feature type="transmembrane region" description="Helical" evidence="17">
    <location>
        <begin position="154"/>
        <end position="174"/>
    </location>
</feature>
<keyword evidence="6" id="KW-0598">Phosphotransferase system</keyword>
<dbReference type="EMBL" id="CP022474">
    <property type="protein sequence ID" value="ASN59173.1"/>
    <property type="molecule type" value="Genomic_DNA"/>
</dbReference>
<reference evidence="21 22" key="1">
    <citation type="submission" date="2017-07" db="EMBL/GenBank/DDBJ databases">
        <title>Lactobacillus curvatus MRS6 whole genome.</title>
        <authorList>
            <person name="Jans C."/>
            <person name="Lagler S."/>
            <person name="Lacroix C."/>
            <person name="Meile L."/>
            <person name="Stevens M.J.A."/>
        </authorList>
    </citation>
    <scope>NUCLEOTIDE SEQUENCE [LARGE SCALE GENOMIC DNA]</scope>
    <source>
        <strain evidence="21 22">MRS6</strain>
    </source>
</reference>
<keyword evidence="5" id="KW-0808">Transferase</keyword>
<evidence type="ECO:0000256" key="5">
    <source>
        <dbReference type="ARBA" id="ARBA00022679"/>
    </source>
</evidence>
<dbReference type="Gene3D" id="2.70.70.10">
    <property type="entry name" value="Glucose Permease (Domain IIA)"/>
    <property type="match status" value="1"/>
</dbReference>
<evidence type="ECO:0000256" key="10">
    <source>
        <dbReference type="ARBA" id="ARBA00023136"/>
    </source>
</evidence>
<comment type="function">
    <text evidence="12">The phosphoenolpyruvate-dependent sugar phosphotransferase system (sugar PTS), a major carbohydrate active transport system, catalyzes the phosphorylation of incoming sugar substrates concomitantly with their translocation across the cell membrane. This system is involved in sucrose transport.</text>
</comment>
<dbReference type="Pfam" id="PF00367">
    <property type="entry name" value="PTS_EIIB"/>
    <property type="match status" value="1"/>
</dbReference>
<evidence type="ECO:0000256" key="13">
    <source>
        <dbReference type="ARBA" id="ARBA00048931"/>
    </source>
</evidence>
<dbReference type="EC" id="2.7.1.211" evidence="11"/>
<evidence type="ECO:0000256" key="2">
    <source>
        <dbReference type="ARBA" id="ARBA00022448"/>
    </source>
</evidence>
<keyword evidence="7 17" id="KW-0812">Transmembrane</keyword>
<dbReference type="GO" id="GO:0009401">
    <property type="term" value="P:phosphoenolpyruvate-dependent sugar phosphotransferase system"/>
    <property type="evidence" value="ECO:0007669"/>
    <property type="project" value="UniProtKB-KW"/>
</dbReference>
<evidence type="ECO:0000256" key="17">
    <source>
        <dbReference type="SAM" id="Phobius"/>
    </source>
</evidence>
<feature type="transmembrane region" description="Helical" evidence="17">
    <location>
        <begin position="284"/>
        <end position="303"/>
    </location>
</feature>
<dbReference type="PROSITE" id="PS01035">
    <property type="entry name" value="PTS_EIIB_TYPE_1_CYS"/>
    <property type="match status" value="1"/>
</dbReference>
<evidence type="ECO:0000256" key="1">
    <source>
        <dbReference type="ARBA" id="ARBA00004651"/>
    </source>
</evidence>
<evidence type="ECO:0000259" key="18">
    <source>
        <dbReference type="PROSITE" id="PS51093"/>
    </source>
</evidence>
<dbReference type="InterPro" id="IPR001996">
    <property type="entry name" value="PTS_IIB_1"/>
</dbReference>
<evidence type="ECO:0000256" key="15">
    <source>
        <dbReference type="ARBA" id="ARBA00081008"/>
    </source>
</evidence>